<reference evidence="2" key="1">
    <citation type="submission" date="2020-08" db="EMBL/GenBank/DDBJ databases">
        <title>Multicomponent nature underlies the extraordinary mechanical properties of spider dragline silk.</title>
        <authorList>
            <person name="Kono N."/>
            <person name="Nakamura H."/>
            <person name="Mori M."/>
            <person name="Yoshida Y."/>
            <person name="Ohtoshi R."/>
            <person name="Malay A.D."/>
            <person name="Moran D.A.P."/>
            <person name="Tomita M."/>
            <person name="Numata K."/>
            <person name="Arakawa K."/>
        </authorList>
    </citation>
    <scope>NUCLEOTIDE SEQUENCE</scope>
</reference>
<feature type="region of interest" description="Disordered" evidence="1">
    <location>
        <begin position="30"/>
        <end position="58"/>
    </location>
</feature>
<accession>A0A8X6M9J1</accession>
<keyword evidence="3" id="KW-1185">Reference proteome</keyword>
<sequence length="102" mass="11812">MTHSNANILHFRRPVLIHPASRVMNSITYQAKDSSRTPPKFHQEYPPKTPSGTIHPSQISSRNIDVSLIFIIRDFLRFPPLSRIPVKPLPLRPPFSFRRTPF</sequence>
<gene>
    <name evidence="2" type="ORF">NPIL_647011</name>
</gene>
<evidence type="ECO:0000313" key="2">
    <source>
        <dbReference type="EMBL" id="GFS34166.1"/>
    </source>
</evidence>
<dbReference type="Proteomes" id="UP000887013">
    <property type="component" value="Unassembled WGS sequence"/>
</dbReference>
<evidence type="ECO:0000313" key="3">
    <source>
        <dbReference type="Proteomes" id="UP000887013"/>
    </source>
</evidence>
<evidence type="ECO:0000256" key="1">
    <source>
        <dbReference type="SAM" id="MobiDB-lite"/>
    </source>
</evidence>
<dbReference type="AlphaFoldDB" id="A0A8X6M9J1"/>
<dbReference type="EMBL" id="BMAW01088339">
    <property type="protein sequence ID" value="GFS34166.1"/>
    <property type="molecule type" value="Genomic_DNA"/>
</dbReference>
<name>A0A8X6M9J1_NEPPI</name>
<protein>
    <submittedName>
        <fullName evidence="2">Uncharacterized protein</fullName>
    </submittedName>
</protein>
<comment type="caution">
    <text evidence="2">The sequence shown here is derived from an EMBL/GenBank/DDBJ whole genome shotgun (WGS) entry which is preliminary data.</text>
</comment>
<proteinExistence type="predicted"/>
<organism evidence="2 3">
    <name type="scientific">Nephila pilipes</name>
    <name type="common">Giant wood spider</name>
    <name type="synonym">Nephila maculata</name>
    <dbReference type="NCBI Taxonomy" id="299642"/>
    <lineage>
        <taxon>Eukaryota</taxon>
        <taxon>Metazoa</taxon>
        <taxon>Ecdysozoa</taxon>
        <taxon>Arthropoda</taxon>
        <taxon>Chelicerata</taxon>
        <taxon>Arachnida</taxon>
        <taxon>Araneae</taxon>
        <taxon>Araneomorphae</taxon>
        <taxon>Entelegynae</taxon>
        <taxon>Araneoidea</taxon>
        <taxon>Nephilidae</taxon>
        <taxon>Nephila</taxon>
    </lineage>
</organism>